<protein>
    <submittedName>
        <fullName evidence="2">Uncharacterized protein</fullName>
    </submittedName>
</protein>
<sequence>MNRTQDMELIESGQEEDRVDVCCLFCTCCCECINGAAGNVLIAVMVFIIIAVTAIYYVLMLTGRFS</sequence>
<evidence type="ECO:0000256" key="1">
    <source>
        <dbReference type="SAM" id="Phobius"/>
    </source>
</evidence>
<keyword evidence="1" id="KW-0812">Transmembrane</keyword>
<name>A0A4U5MT29_STECR</name>
<keyword evidence="1" id="KW-0472">Membrane</keyword>
<reference evidence="2 3" key="2">
    <citation type="journal article" date="2019" name="G3 (Bethesda)">
        <title>Hybrid Assembly of the Genome of the Entomopathogenic Nematode Steinernema carpocapsae Identifies the X-Chromosome.</title>
        <authorList>
            <person name="Serra L."/>
            <person name="Macchietto M."/>
            <person name="Macias-Munoz A."/>
            <person name="McGill C.J."/>
            <person name="Rodriguez I.M."/>
            <person name="Rodriguez B."/>
            <person name="Murad R."/>
            <person name="Mortazavi A."/>
        </authorList>
    </citation>
    <scope>NUCLEOTIDE SEQUENCE [LARGE SCALE GENOMIC DNA]</scope>
    <source>
        <strain evidence="2 3">ALL</strain>
    </source>
</reference>
<evidence type="ECO:0000313" key="3">
    <source>
        <dbReference type="Proteomes" id="UP000298663"/>
    </source>
</evidence>
<organism evidence="2 3">
    <name type="scientific">Steinernema carpocapsae</name>
    <name type="common">Entomopathogenic nematode</name>
    <dbReference type="NCBI Taxonomy" id="34508"/>
    <lineage>
        <taxon>Eukaryota</taxon>
        <taxon>Metazoa</taxon>
        <taxon>Ecdysozoa</taxon>
        <taxon>Nematoda</taxon>
        <taxon>Chromadorea</taxon>
        <taxon>Rhabditida</taxon>
        <taxon>Tylenchina</taxon>
        <taxon>Panagrolaimomorpha</taxon>
        <taxon>Strongyloidoidea</taxon>
        <taxon>Steinernematidae</taxon>
        <taxon>Steinernema</taxon>
    </lineage>
</organism>
<dbReference type="Proteomes" id="UP000298663">
    <property type="component" value="Unassembled WGS sequence"/>
</dbReference>
<comment type="caution">
    <text evidence="2">The sequence shown here is derived from an EMBL/GenBank/DDBJ whole genome shotgun (WGS) entry which is preliminary data.</text>
</comment>
<reference evidence="2 3" key="1">
    <citation type="journal article" date="2015" name="Genome Biol.">
        <title>Comparative genomics of Steinernema reveals deeply conserved gene regulatory networks.</title>
        <authorList>
            <person name="Dillman A.R."/>
            <person name="Macchietto M."/>
            <person name="Porter C.F."/>
            <person name="Rogers A."/>
            <person name="Williams B."/>
            <person name="Antoshechkin I."/>
            <person name="Lee M.M."/>
            <person name="Goodwin Z."/>
            <person name="Lu X."/>
            <person name="Lewis E.E."/>
            <person name="Goodrich-Blair H."/>
            <person name="Stock S.P."/>
            <person name="Adams B.J."/>
            <person name="Sternberg P.W."/>
            <person name="Mortazavi A."/>
        </authorList>
    </citation>
    <scope>NUCLEOTIDE SEQUENCE [LARGE SCALE GENOMIC DNA]</scope>
    <source>
        <strain evidence="2 3">ALL</strain>
    </source>
</reference>
<dbReference type="EMBL" id="AZBU02000006">
    <property type="protein sequence ID" value="TKR72583.1"/>
    <property type="molecule type" value="Genomic_DNA"/>
</dbReference>
<feature type="transmembrane region" description="Helical" evidence="1">
    <location>
        <begin position="40"/>
        <end position="59"/>
    </location>
</feature>
<accession>A0A4U5MT29</accession>
<keyword evidence="1" id="KW-1133">Transmembrane helix</keyword>
<keyword evidence="3" id="KW-1185">Reference proteome</keyword>
<dbReference type="AlphaFoldDB" id="A0A4U5MT29"/>
<proteinExistence type="predicted"/>
<gene>
    <name evidence="2" type="ORF">L596_020006</name>
</gene>
<evidence type="ECO:0000313" key="2">
    <source>
        <dbReference type="EMBL" id="TKR72583.1"/>
    </source>
</evidence>